<dbReference type="Proteomes" id="UP001153269">
    <property type="component" value="Unassembled WGS sequence"/>
</dbReference>
<name>A0A9N7UAG7_PLEPL</name>
<keyword evidence="3" id="KW-1185">Reference proteome</keyword>
<proteinExistence type="predicted"/>
<comment type="caution">
    <text evidence="2">The sequence shown here is derived from an EMBL/GenBank/DDBJ whole genome shotgun (WGS) entry which is preliminary data.</text>
</comment>
<dbReference type="EMBL" id="CADEAL010001001">
    <property type="protein sequence ID" value="CAB1427805.1"/>
    <property type="molecule type" value="Genomic_DNA"/>
</dbReference>
<organism evidence="2 3">
    <name type="scientific">Pleuronectes platessa</name>
    <name type="common">European plaice</name>
    <dbReference type="NCBI Taxonomy" id="8262"/>
    <lineage>
        <taxon>Eukaryota</taxon>
        <taxon>Metazoa</taxon>
        <taxon>Chordata</taxon>
        <taxon>Craniata</taxon>
        <taxon>Vertebrata</taxon>
        <taxon>Euteleostomi</taxon>
        <taxon>Actinopterygii</taxon>
        <taxon>Neopterygii</taxon>
        <taxon>Teleostei</taxon>
        <taxon>Neoteleostei</taxon>
        <taxon>Acanthomorphata</taxon>
        <taxon>Carangaria</taxon>
        <taxon>Pleuronectiformes</taxon>
        <taxon>Pleuronectoidei</taxon>
        <taxon>Pleuronectidae</taxon>
        <taxon>Pleuronectes</taxon>
    </lineage>
</organism>
<reference evidence="2" key="1">
    <citation type="submission" date="2020-03" db="EMBL/GenBank/DDBJ databases">
        <authorList>
            <person name="Weist P."/>
        </authorList>
    </citation>
    <scope>NUCLEOTIDE SEQUENCE</scope>
</reference>
<sequence length="125" mass="13250">MEKTAQLDSWQPARNPAPANFRTSLCFSVGPPPPLRLSCHPLITSGSSLSSSLSLYTLTGLTGEETAIPSLTSQPPPHPSSMSLSQVTVGKRTLLDFPTYEEISPRPCTLSGTPPPRTRVSTCGA</sequence>
<evidence type="ECO:0000256" key="1">
    <source>
        <dbReference type="SAM" id="MobiDB-lite"/>
    </source>
</evidence>
<accession>A0A9N7UAG7</accession>
<protein>
    <submittedName>
        <fullName evidence="2">Uncharacterized protein</fullName>
    </submittedName>
</protein>
<feature type="region of interest" description="Disordered" evidence="1">
    <location>
        <begin position="105"/>
        <end position="125"/>
    </location>
</feature>
<evidence type="ECO:0000313" key="2">
    <source>
        <dbReference type="EMBL" id="CAB1427805.1"/>
    </source>
</evidence>
<evidence type="ECO:0000313" key="3">
    <source>
        <dbReference type="Proteomes" id="UP001153269"/>
    </source>
</evidence>
<gene>
    <name evidence="2" type="ORF">PLEPLA_LOCUS15750</name>
</gene>
<feature type="region of interest" description="Disordered" evidence="1">
    <location>
        <begin position="67"/>
        <end position="86"/>
    </location>
</feature>
<dbReference type="AlphaFoldDB" id="A0A9N7UAG7"/>